<dbReference type="InterPro" id="IPR008964">
    <property type="entry name" value="Invasin/intimin_cell_adhesion"/>
</dbReference>
<dbReference type="EMBL" id="CP030261">
    <property type="protein sequence ID" value="AXB56864.1"/>
    <property type="molecule type" value="Genomic_DNA"/>
</dbReference>
<dbReference type="RefSeq" id="WP_113677849.1">
    <property type="nucleotide sequence ID" value="NZ_CP030261.1"/>
</dbReference>
<keyword evidence="3" id="KW-1185">Reference proteome</keyword>
<feature type="domain" description="BIG2" evidence="1">
    <location>
        <begin position="630"/>
        <end position="706"/>
    </location>
</feature>
<dbReference type="SUPFAM" id="SSF49373">
    <property type="entry name" value="Invasin/intimin cell-adhesion fragments"/>
    <property type="match status" value="8"/>
</dbReference>
<accession>A0A344LSH2</accession>
<dbReference type="Proteomes" id="UP000251561">
    <property type="component" value="Chromosome"/>
</dbReference>
<dbReference type="OrthoDB" id="8913664at2"/>
<proteinExistence type="predicted"/>
<dbReference type="KEGG" id="ffl:HYN86_09780"/>
<dbReference type="Gene3D" id="2.60.40.1080">
    <property type="match status" value="8"/>
</dbReference>
<protein>
    <recommendedName>
        <fullName evidence="1">BIG2 domain-containing protein</fullName>
    </recommendedName>
</protein>
<feature type="domain" description="BIG2" evidence="1">
    <location>
        <begin position="415"/>
        <end position="478"/>
    </location>
</feature>
<feature type="domain" description="BIG2" evidence="1">
    <location>
        <begin position="481"/>
        <end position="556"/>
    </location>
</feature>
<reference evidence="2 3" key="1">
    <citation type="submission" date="2018-06" db="EMBL/GenBank/DDBJ databases">
        <title>Genome sequencing of Flavobacterium.</title>
        <authorList>
            <person name="Baek M.-G."/>
            <person name="Yi H."/>
        </authorList>
    </citation>
    <scope>NUCLEOTIDE SEQUENCE [LARGE SCALE GENOMIC DNA]</scope>
    <source>
        <strain evidence="2 3">HYN0086</strain>
    </source>
</reference>
<organism evidence="2 3">
    <name type="scientific">Flavobacterium fluviale</name>
    <dbReference type="NCBI Taxonomy" id="2249356"/>
    <lineage>
        <taxon>Bacteria</taxon>
        <taxon>Pseudomonadati</taxon>
        <taxon>Bacteroidota</taxon>
        <taxon>Flavobacteriia</taxon>
        <taxon>Flavobacteriales</taxon>
        <taxon>Flavobacteriaceae</taxon>
        <taxon>Flavobacterium</taxon>
    </lineage>
</organism>
<feature type="domain" description="BIG2" evidence="1">
    <location>
        <begin position="36"/>
        <end position="112"/>
    </location>
</feature>
<evidence type="ECO:0000259" key="1">
    <source>
        <dbReference type="SMART" id="SM00635"/>
    </source>
</evidence>
<dbReference type="SMART" id="SM00635">
    <property type="entry name" value="BID_2"/>
    <property type="match status" value="9"/>
</dbReference>
<dbReference type="Pfam" id="PF02368">
    <property type="entry name" value="Big_2"/>
    <property type="match status" value="4"/>
</dbReference>
<feature type="domain" description="BIG2" evidence="1">
    <location>
        <begin position="259"/>
        <end position="330"/>
    </location>
</feature>
<feature type="domain" description="BIG2" evidence="1">
    <location>
        <begin position="557"/>
        <end position="627"/>
    </location>
</feature>
<feature type="domain" description="BIG2" evidence="1">
    <location>
        <begin position="333"/>
        <end position="409"/>
    </location>
</feature>
<feature type="domain" description="BIG2" evidence="1">
    <location>
        <begin position="120"/>
        <end position="187"/>
    </location>
</feature>
<evidence type="ECO:0000313" key="2">
    <source>
        <dbReference type="EMBL" id="AXB56864.1"/>
    </source>
</evidence>
<evidence type="ECO:0000313" key="3">
    <source>
        <dbReference type="Proteomes" id="UP000251561"/>
    </source>
</evidence>
<name>A0A344LSH2_9FLAO</name>
<gene>
    <name evidence="2" type="ORF">HYN86_09780</name>
</gene>
<sequence>MKLFQSYIYVVLSLFTVTILFSQNNSKSTSVNNGKRNPIGAIIGGNNTICAGSKTQFTIANHPTHSGHTGKWSVSNKLVAAVNSDGVVTALQPGVFVLKYDSDDSNCKGDSHRTVVVKLIPKASVIGPTSICINGTTKVFPLLAGTWTSSNPAVATVNNLGIVKGISSGSATFTFTSLNGCPSEPTVPVTVSSGSNAEIVGSSSICINETTTLSPSTGGTWTSSNKGVATVTNSGVVKGISAGTATFTFTKTGGCASLPSQAVKVNANTAVRITGANVICVKGTTTLSPTSGGTWSSSNSSVATVSNAGIVTGIAAGKATFVFTKTDGCTSLPTSSITINTCPQAIITGPDNICVNGTTTLSPTTGGTWTSSNRAVATVTNAGIVKGISTGTVTFTYTKTGSCSSVPTPVLTVGNSTPARITGTNSICINGTTTLSPTTGGTWSSSNTSVATVSNDGIVTGIRAGRATFIFTKTGGCTSPATSAVTVNDCPVAAITGPSSICINGTTTLSPTTGGTWTSSNKTIATVTNSGVVKGISAGTAKFTFTKTGSCNSLATPAVTVTTAPKANITGSNSICVNATTTLSPTSGGTWSSSNPAVATVNNNGIVTGISAGTATFTFTVTGGGCVSAPTSAITINANPIVSAITGGSSIISIGSATQFYNNTSGGVWSIANGTGSAIITASGLVTGTGIGTVKINYTAENGYCKGMVSREITIKAATVLPAITGPDTISISKPSTAFQNETAGGVWSIKNGSGAATITQGGIVQGTQAGTVEVVYTFVDSYGVTVTASKEITIKTATVLPAITGPDTISISKPSTAFQNETAGGVWSIKNGSGAATITQGGIVQGTQAGTVEVVYTFVDSYGLTVTASKEITIKAATVLPSITGPDTISISKPSTAFQNETAGGVWSIKNGSGAATITQGGIVQGTHAGTVEVVYTFVDSYGVTVTASKEITIKAATVLPSITGPDTISISKPSTAFQNETAGGVWSIKNGSGAATITPGGIVQGTHAGTVEVVYTFVDSYGVTVTTSKEITIKAATVLPAITGPDTISISKPSTAFQNETAGGVWSIKNGSGAATITQGGIVQGTHAGTVEVVYTFVDSYGVTVTASKEITIKAATVLPAITGPDTISVSKPSTAFQNETAGGVWSITNGTGAATITSEGVVEGTQAGTVEVVYTFVDAYGVTVTTSKEITIKAATVLPAITGPDTISVSQKSLPFLNETAGGVWSIKNGSGIATITNEGVVEGILAGTVKVVYTFVDAYGVTVTTTKEIEIVSYTPLQGKIIASIEKPTTLDTISFSFETLTTTFTARKTSSQLAVSEKSTASSTLVNNLTYKWIFHELDNVTLKDTITDPIALQRFPIPGNYRLILIIKDQNGIESTFYRDVIVTQTCDPIIGKIIILN</sequence>
<feature type="domain" description="BIG2" evidence="1">
    <location>
        <begin position="193"/>
        <end position="256"/>
    </location>
</feature>
<dbReference type="InterPro" id="IPR003343">
    <property type="entry name" value="Big_2"/>
</dbReference>